<protein>
    <recommendedName>
        <fullName evidence="1">TcaA protein NTF2-like domain-containing protein</fullName>
    </recommendedName>
</protein>
<organism evidence="2 3">
    <name type="scientific">Macrococcus hajekii</name>
    <dbReference type="NCBI Taxonomy" id="198482"/>
    <lineage>
        <taxon>Bacteria</taxon>
        <taxon>Bacillati</taxon>
        <taxon>Bacillota</taxon>
        <taxon>Bacilli</taxon>
        <taxon>Bacillales</taxon>
        <taxon>Staphylococcaceae</taxon>
        <taxon>Macrococcus</taxon>
    </lineage>
</organism>
<dbReference type="OrthoDB" id="2418087at2"/>
<keyword evidence="3" id="KW-1185">Reference proteome</keyword>
<proteinExistence type="predicted"/>
<dbReference type="Proteomes" id="UP000295328">
    <property type="component" value="Unassembled WGS sequence"/>
</dbReference>
<comment type="caution">
    <text evidence="2">The sequence shown here is derived from an EMBL/GenBank/DDBJ whole genome shotgun (WGS) entry which is preliminary data.</text>
</comment>
<dbReference type="Pfam" id="PF22819">
    <property type="entry name" value="TcaA_5th"/>
    <property type="match status" value="1"/>
</dbReference>
<sequence length="228" mass="26393">MKKLGGIILLTLTLVGCEERIAEQEQVQQVASSEEINYSNLAEQQLTAYMQQSPSAFNTRSIKQLEPYVAKGSEADRYLRNKLPSGHFDRYKIDDFSIDQMKSEKTIQHIVTTRIMSSQATGDQWKKVITVYDLVYNPVKKTMLITDFNDKVIYTVDRKQEQALRLIEDKYKNRTEKMAGGRVQFVKADPAIEKDVRGTYYRFKSVDKNNKLISSYKYYQKTGEIIAE</sequence>
<gene>
    <name evidence="2" type="ORF">ERX37_09820</name>
</gene>
<reference evidence="2 3" key="1">
    <citation type="submission" date="2019-01" db="EMBL/GenBank/DDBJ databases">
        <title>Draft genome sequences of the type strains of six Macrococcus species.</title>
        <authorList>
            <person name="Mazhar S."/>
            <person name="Altermann E."/>
            <person name="Hill C."/>
            <person name="Mcauliffe O."/>
        </authorList>
    </citation>
    <scope>NUCLEOTIDE SEQUENCE [LARGE SCALE GENOMIC DNA]</scope>
    <source>
        <strain evidence="2 3">CCM4809</strain>
    </source>
</reference>
<evidence type="ECO:0000259" key="1">
    <source>
        <dbReference type="Pfam" id="PF22819"/>
    </source>
</evidence>
<evidence type="ECO:0000313" key="2">
    <source>
        <dbReference type="EMBL" id="TDM01169.1"/>
    </source>
</evidence>
<accession>A0A4V3BE52</accession>
<dbReference type="AlphaFoldDB" id="A0A4V3BE52"/>
<dbReference type="InterPro" id="IPR054528">
    <property type="entry name" value="TcaA_5th"/>
</dbReference>
<feature type="domain" description="TcaA protein NTF2-like" evidence="1">
    <location>
        <begin position="40"/>
        <end position="148"/>
    </location>
</feature>
<dbReference type="RefSeq" id="WP_133430507.1">
    <property type="nucleotide sequence ID" value="NZ_BMCC01000005.1"/>
</dbReference>
<dbReference type="PROSITE" id="PS51257">
    <property type="entry name" value="PROKAR_LIPOPROTEIN"/>
    <property type="match status" value="1"/>
</dbReference>
<name>A0A4V3BE52_9STAP</name>
<dbReference type="EMBL" id="SCWE01000005">
    <property type="protein sequence ID" value="TDM01169.1"/>
    <property type="molecule type" value="Genomic_DNA"/>
</dbReference>
<evidence type="ECO:0000313" key="3">
    <source>
        <dbReference type="Proteomes" id="UP000295328"/>
    </source>
</evidence>